<evidence type="ECO:0000313" key="4">
    <source>
        <dbReference type="Proteomes" id="UP001580928"/>
    </source>
</evidence>
<dbReference type="PROSITE" id="PS51257">
    <property type="entry name" value="PROKAR_LIPOPROTEIN"/>
    <property type="match status" value="1"/>
</dbReference>
<dbReference type="InterPro" id="IPR000782">
    <property type="entry name" value="FAS1_domain"/>
</dbReference>
<dbReference type="Gene3D" id="2.60.120.260">
    <property type="entry name" value="Galactose-binding domain-like"/>
    <property type="match status" value="1"/>
</dbReference>
<reference evidence="3 4" key="1">
    <citation type="submission" date="2024-04" db="EMBL/GenBank/DDBJ databases">
        <title>Albibacterium profundi sp. nov., isolated from sediment of the Challenger Deep of Mariana Trench.</title>
        <authorList>
            <person name="Wang Y."/>
        </authorList>
    </citation>
    <scope>NUCLEOTIDE SEQUENCE [LARGE SCALE GENOMIC DNA]</scope>
    <source>
        <strain evidence="3 4">RHL897</strain>
    </source>
</reference>
<dbReference type="RefSeq" id="WP_375558360.1">
    <property type="nucleotide sequence ID" value="NZ_JBBVGT010000003.1"/>
</dbReference>
<feature type="domain" description="F5/8 type C" evidence="1">
    <location>
        <begin position="239"/>
        <end position="354"/>
    </location>
</feature>
<keyword evidence="4" id="KW-1185">Reference proteome</keyword>
<protein>
    <submittedName>
        <fullName evidence="3">Discoidin domain-containing protein</fullName>
    </submittedName>
</protein>
<name>A0ABV5CGZ5_9SPHI</name>
<dbReference type="Pfam" id="PF00754">
    <property type="entry name" value="F5_F8_type_C"/>
    <property type="match status" value="1"/>
</dbReference>
<dbReference type="SUPFAM" id="SSF49785">
    <property type="entry name" value="Galactose-binding domain-like"/>
    <property type="match status" value="1"/>
</dbReference>
<dbReference type="SUPFAM" id="SSF82153">
    <property type="entry name" value="FAS1 domain"/>
    <property type="match status" value="1"/>
</dbReference>
<feature type="domain" description="FAS1" evidence="2">
    <location>
        <begin position="53"/>
        <end position="203"/>
    </location>
</feature>
<sequence length="378" mass="42585">MKIVHYIGGFLLFAGVFISSCTKDGGYYEPKVIERDFQGNAYEYLKSKPGVYDSLVKVIDRLGMQSIVQDSNITLFALTNQSFQLAITNLNNLRRLADRPNEYLESVTYEHLDTMVTQYIMRGKYVSDSLQKQDGLRLLGVRYGYPMQARLAKTTSSGYVDGGPEIITFSDTKRSQFERDWVVTSTSSINIETDNAIVHVVDQDHVFGFDDFVSRLTFIPPPPNLFQIIGGTASVSRENSGGPNAIEASQFAFDGNPETKFLLGGFSSEWLQFELNEATVADSYTVTSANDFPDRDPIDWNLQASNDGENWVTLDSRSAEIFDQRFQQKIFHISNEVAYKFYRLNITRSRGGSSMQMADWSVNNTTMEDAQASLTINE</sequence>
<organism evidence="3 4">
    <name type="scientific">Albibacterium profundi</name>
    <dbReference type="NCBI Taxonomy" id="3134906"/>
    <lineage>
        <taxon>Bacteria</taxon>
        <taxon>Pseudomonadati</taxon>
        <taxon>Bacteroidota</taxon>
        <taxon>Sphingobacteriia</taxon>
        <taxon>Sphingobacteriales</taxon>
        <taxon>Sphingobacteriaceae</taxon>
        <taxon>Albibacterium</taxon>
    </lineage>
</organism>
<accession>A0ABV5CGZ5</accession>
<proteinExistence type="predicted"/>
<gene>
    <name evidence="3" type="ORF">WKR92_13435</name>
</gene>
<dbReference type="Gene3D" id="2.30.180.10">
    <property type="entry name" value="FAS1 domain"/>
    <property type="match status" value="1"/>
</dbReference>
<dbReference type="InterPro" id="IPR008979">
    <property type="entry name" value="Galactose-bd-like_sf"/>
</dbReference>
<evidence type="ECO:0000313" key="3">
    <source>
        <dbReference type="EMBL" id="MFB5946831.1"/>
    </source>
</evidence>
<dbReference type="InterPro" id="IPR000421">
    <property type="entry name" value="FA58C"/>
</dbReference>
<dbReference type="Pfam" id="PF02469">
    <property type="entry name" value="Fasciclin"/>
    <property type="match status" value="1"/>
</dbReference>
<dbReference type="EMBL" id="JBBVGT010000003">
    <property type="protein sequence ID" value="MFB5946831.1"/>
    <property type="molecule type" value="Genomic_DNA"/>
</dbReference>
<dbReference type="Proteomes" id="UP001580928">
    <property type="component" value="Unassembled WGS sequence"/>
</dbReference>
<evidence type="ECO:0000259" key="1">
    <source>
        <dbReference type="Pfam" id="PF00754"/>
    </source>
</evidence>
<dbReference type="InterPro" id="IPR036378">
    <property type="entry name" value="FAS1_dom_sf"/>
</dbReference>
<evidence type="ECO:0000259" key="2">
    <source>
        <dbReference type="Pfam" id="PF02469"/>
    </source>
</evidence>
<comment type="caution">
    <text evidence="3">The sequence shown here is derived from an EMBL/GenBank/DDBJ whole genome shotgun (WGS) entry which is preliminary data.</text>
</comment>